<dbReference type="PANTHER" id="PTHR45774">
    <property type="entry name" value="BTB/POZ DOMAIN-CONTAINING"/>
    <property type="match status" value="1"/>
</dbReference>
<proteinExistence type="predicted"/>
<dbReference type="Gene3D" id="2.60.210.10">
    <property type="entry name" value="Apoptosis, Tumor Necrosis Factor Receptor Associated Protein 2, Chain A"/>
    <property type="match status" value="2"/>
</dbReference>
<dbReference type="InterPro" id="IPR011705">
    <property type="entry name" value="BACK"/>
</dbReference>
<feature type="domain" description="BTB" evidence="1">
    <location>
        <begin position="19"/>
        <end position="94"/>
    </location>
</feature>
<gene>
    <name evidence="3" type="ORF">niasHT_018233</name>
</gene>
<evidence type="ECO:0000259" key="1">
    <source>
        <dbReference type="PROSITE" id="PS50097"/>
    </source>
</evidence>
<dbReference type="Proteomes" id="UP001620626">
    <property type="component" value="Unassembled WGS sequence"/>
</dbReference>
<reference evidence="3 4" key="1">
    <citation type="submission" date="2024-10" db="EMBL/GenBank/DDBJ databases">
        <authorList>
            <person name="Kim D."/>
        </authorList>
    </citation>
    <scope>NUCLEOTIDE SEQUENCE [LARGE SCALE GENOMIC DNA]</scope>
    <source>
        <strain evidence="3">BH-2024</strain>
    </source>
</reference>
<dbReference type="Gene3D" id="1.25.40.420">
    <property type="match status" value="1"/>
</dbReference>
<evidence type="ECO:0000259" key="2">
    <source>
        <dbReference type="PROSITE" id="PS50144"/>
    </source>
</evidence>
<evidence type="ECO:0000313" key="4">
    <source>
        <dbReference type="Proteomes" id="UP001620626"/>
    </source>
</evidence>
<dbReference type="SMART" id="SM00061">
    <property type="entry name" value="MATH"/>
    <property type="match status" value="2"/>
</dbReference>
<dbReference type="Pfam" id="PF22486">
    <property type="entry name" value="MATH_2"/>
    <property type="match status" value="2"/>
</dbReference>
<feature type="domain" description="MATH" evidence="2">
    <location>
        <begin position="423"/>
        <end position="566"/>
    </location>
</feature>
<feature type="domain" description="MATH" evidence="2">
    <location>
        <begin position="269"/>
        <end position="403"/>
    </location>
</feature>
<dbReference type="SUPFAM" id="SSF49599">
    <property type="entry name" value="TRAF domain-like"/>
    <property type="match status" value="2"/>
</dbReference>
<organism evidence="3 4">
    <name type="scientific">Heterodera trifolii</name>
    <dbReference type="NCBI Taxonomy" id="157864"/>
    <lineage>
        <taxon>Eukaryota</taxon>
        <taxon>Metazoa</taxon>
        <taxon>Ecdysozoa</taxon>
        <taxon>Nematoda</taxon>
        <taxon>Chromadorea</taxon>
        <taxon>Rhabditida</taxon>
        <taxon>Tylenchina</taxon>
        <taxon>Tylenchomorpha</taxon>
        <taxon>Tylenchoidea</taxon>
        <taxon>Heteroderidae</taxon>
        <taxon>Heteroderinae</taxon>
        <taxon>Heterodera</taxon>
    </lineage>
</organism>
<dbReference type="Pfam" id="PF00651">
    <property type="entry name" value="BTB"/>
    <property type="match status" value="1"/>
</dbReference>
<dbReference type="Gene3D" id="3.30.710.10">
    <property type="entry name" value="Potassium Channel Kv1.1, Chain A"/>
    <property type="match status" value="1"/>
</dbReference>
<dbReference type="InterPro" id="IPR011333">
    <property type="entry name" value="SKP1/BTB/POZ_sf"/>
</dbReference>
<sequence>MSKPLAERMKHLLSTGEDADVYFLVGEGGTKELLQAHKLIMKSASDVFEAMFRFDAKNKKKEFASVNCPAVVKIPDIEAAAFKVMLSFIYTEELGELNGDNAMAVLYAAKKYNIPTLVNASLQIPISEFRNVFVALAQARLFELEDFANCCLSYIDKNADDLLKSEEFLQIDQKTLCEIFGRDELQIHEEITIWKACRQNGIECSAENRRAVLGPALFKIRFPLLSSEEFAKDIVQSGVLTTQEVIGVQQHKIKPNYDQFNSEERIWTFGTITMDIKKVSEFAGADVRSCRFSKTVHIKGLPWQIVAQITTDEDTDNNEKWLGISLLCDAPKEDKNWCCKSSATFRIISQKNWAENSVGTLCDHVFYNKSNNWGFRNFISIAQLMGPFNGFYNREEDKVTLAIDVTMKDEKMDKFILEQSKSKGTLSMEIEKVSEFAQEVIGSERKSETVYIKGFPWEIVAQINPKIMRHSNPIGRRYNEKWLGIYLLCVGPKNDKHWGCKCSLNCQILSQKSGVTDYKKNGPSKGQLFFSDSNGRGFFNFISFAELMDPSNGFYNQKEDKVKLAIDFTVKDENPMIDDYFTDSLFCWSSGFLQFGN</sequence>
<evidence type="ECO:0000313" key="3">
    <source>
        <dbReference type="EMBL" id="KAL3106591.1"/>
    </source>
</evidence>
<comment type="caution">
    <text evidence="3">The sequence shown here is derived from an EMBL/GenBank/DDBJ whole genome shotgun (WGS) entry which is preliminary data.</text>
</comment>
<name>A0ABD2KUG8_9BILA</name>
<dbReference type="PROSITE" id="PS50097">
    <property type="entry name" value="BTB"/>
    <property type="match status" value="1"/>
</dbReference>
<keyword evidence="4" id="KW-1185">Reference proteome</keyword>
<protein>
    <recommendedName>
        <fullName evidence="5">BTB domain-containing protein</fullName>
    </recommendedName>
</protein>
<dbReference type="PANTHER" id="PTHR45774:SF3">
    <property type="entry name" value="BTB (POZ) DOMAIN-CONTAINING 2B-RELATED"/>
    <property type="match status" value="1"/>
</dbReference>
<accession>A0ABD2KUG8</accession>
<dbReference type="SUPFAM" id="SSF54695">
    <property type="entry name" value="POZ domain"/>
    <property type="match status" value="1"/>
</dbReference>
<dbReference type="InterPro" id="IPR002083">
    <property type="entry name" value="MATH/TRAF_dom"/>
</dbReference>
<dbReference type="AlphaFoldDB" id="A0ABD2KUG8"/>
<dbReference type="SMART" id="SM00225">
    <property type="entry name" value="BTB"/>
    <property type="match status" value="1"/>
</dbReference>
<dbReference type="InterPro" id="IPR008974">
    <property type="entry name" value="TRAF-like"/>
</dbReference>
<dbReference type="Pfam" id="PF07707">
    <property type="entry name" value="BACK"/>
    <property type="match status" value="1"/>
</dbReference>
<dbReference type="EMBL" id="JBICBT010000643">
    <property type="protein sequence ID" value="KAL3106591.1"/>
    <property type="molecule type" value="Genomic_DNA"/>
</dbReference>
<dbReference type="SMART" id="SM00875">
    <property type="entry name" value="BACK"/>
    <property type="match status" value="1"/>
</dbReference>
<evidence type="ECO:0008006" key="5">
    <source>
        <dbReference type="Google" id="ProtNLM"/>
    </source>
</evidence>
<dbReference type="InterPro" id="IPR000210">
    <property type="entry name" value="BTB/POZ_dom"/>
</dbReference>
<dbReference type="PROSITE" id="PS50144">
    <property type="entry name" value="MATH"/>
    <property type="match status" value="2"/>
</dbReference>